<proteinExistence type="inferred from homology"/>
<accession>A0A179FSN1</accession>
<dbReference type="RefSeq" id="XP_018145496.1">
    <property type="nucleotide sequence ID" value="XM_018284134.1"/>
</dbReference>
<evidence type="ECO:0000256" key="1">
    <source>
        <dbReference type="ARBA" id="ARBA00001974"/>
    </source>
</evidence>
<dbReference type="SUPFAM" id="SSF51971">
    <property type="entry name" value="Nucleotide-binding domain"/>
    <property type="match status" value="1"/>
</dbReference>
<feature type="chain" id="PRO_5008102021" evidence="6">
    <location>
        <begin position="21"/>
        <end position="358"/>
    </location>
</feature>
<dbReference type="Gene3D" id="3.40.50.720">
    <property type="entry name" value="NAD(P)-binding Rossmann-like Domain"/>
    <property type="match status" value="1"/>
</dbReference>
<evidence type="ECO:0000256" key="3">
    <source>
        <dbReference type="ARBA" id="ARBA00022630"/>
    </source>
</evidence>
<evidence type="ECO:0000256" key="5">
    <source>
        <dbReference type="ARBA" id="ARBA00023002"/>
    </source>
</evidence>
<dbReference type="GO" id="GO:0005737">
    <property type="term" value="C:cytoplasm"/>
    <property type="evidence" value="ECO:0007669"/>
    <property type="project" value="TreeGrafter"/>
</dbReference>
<dbReference type="Gene3D" id="3.30.9.10">
    <property type="entry name" value="D-Amino Acid Oxidase, subunit A, domain 2"/>
    <property type="match status" value="1"/>
</dbReference>
<dbReference type="AlphaFoldDB" id="A0A179FSN1"/>
<dbReference type="InterPro" id="IPR023209">
    <property type="entry name" value="DAO"/>
</dbReference>
<dbReference type="PANTHER" id="PTHR11530:SF26">
    <property type="entry name" value="FAD DEPENDENT OXIDOREDUCTASE SUPERFAMILY (AFU_ORTHOLOGUE AFUA_5G13940)"/>
    <property type="match status" value="1"/>
</dbReference>
<keyword evidence="6" id="KW-0732">Signal</keyword>
<keyword evidence="5" id="KW-0560">Oxidoreductase</keyword>
<dbReference type="GO" id="GO:0003884">
    <property type="term" value="F:D-amino-acid oxidase activity"/>
    <property type="evidence" value="ECO:0007669"/>
    <property type="project" value="InterPro"/>
</dbReference>
<sequence>MSSKPHVVIIGAGVIGLTSALELSQSHNVTVLATHLPGDWAIEYSSPRAGAHFRPTPVNNEKDALENTYMHQTFDKLKHVSESDTSSGVEFIPAVEYFESDLSAKDMEMFSSWPGFRILKPSELPKSSIKAGLTYDAWVLNSPVYLKWLQRKAEDNGVVFVRETLTAIPEAVFVATRYREDLAPPEIVVNASGIGFGDAACFPSRGQFILIENTYQRTVSHHCADGHATVVIPRPLGGGTVIGGTKEPNNWSPHNSTAATEEILRRVAAICPDILQQAPGNNAKPEIHVKEAYVGRRPMRKGGMRLESEIIEIVETAQDGLHNGKRNLHVVHCYGAGPSGYKISWGVATKISALVRGV</sequence>
<dbReference type="OrthoDB" id="409956at2759"/>
<dbReference type="KEGG" id="pchm:VFPPC_04858"/>
<dbReference type="STRING" id="1380566.A0A179FSN1"/>
<evidence type="ECO:0000313" key="9">
    <source>
        <dbReference type="Proteomes" id="UP000078397"/>
    </source>
</evidence>
<organism evidence="8 9">
    <name type="scientific">Pochonia chlamydosporia 170</name>
    <dbReference type="NCBI Taxonomy" id="1380566"/>
    <lineage>
        <taxon>Eukaryota</taxon>
        <taxon>Fungi</taxon>
        <taxon>Dikarya</taxon>
        <taxon>Ascomycota</taxon>
        <taxon>Pezizomycotina</taxon>
        <taxon>Sordariomycetes</taxon>
        <taxon>Hypocreomycetidae</taxon>
        <taxon>Hypocreales</taxon>
        <taxon>Clavicipitaceae</taxon>
        <taxon>Pochonia</taxon>
    </lineage>
</organism>
<gene>
    <name evidence="8" type="ORF">VFPPC_04858</name>
</gene>
<dbReference type="Pfam" id="PF01266">
    <property type="entry name" value="DAO"/>
    <property type="match status" value="1"/>
</dbReference>
<dbReference type="SUPFAM" id="SSF54373">
    <property type="entry name" value="FAD-linked reductases, C-terminal domain"/>
    <property type="match status" value="1"/>
</dbReference>
<evidence type="ECO:0000256" key="4">
    <source>
        <dbReference type="ARBA" id="ARBA00022827"/>
    </source>
</evidence>
<dbReference type="GO" id="GO:0071949">
    <property type="term" value="F:FAD binding"/>
    <property type="evidence" value="ECO:0007669"/>
    <property type="project" value="InterPro"/>
</dbReference>
<comment type="similarity">
    <text evidence="2">Belongs to the DAMOX/DASOX family.</text>
</comment>
<feature type="signal peptide" evidence="6">
    <location>
        <begin position="1"/>
        <end position="20"/>
    </location>
</feature>
<comment type="cofactor">
    <cofactor evidence="1">
        <name>FAD</name>
        <dbReference type="ChEBI" id="CHEBI:57692"/>
    </cofactor>
</comment>
<dbReference type="GeneID" id="28848128"/>
<name>A0A179FSN1_METCM</name>
<comment type="caution">
    <text evidence="8">The sequence shown here is derived from an EMBL/GenBank/DDBJ whole genome shotgun (WGS) entry which is preliminary data.</text>
</comment>
<dbReference type="Proteomes" id="UP000078397">
    <property type="component" value="Unassembled WGS sequence"/>
</dbReference>
<keyword evidence="9" id="KW-1185">Reference proteome</keyword>
<dbReference type="EMBL" id="LSBJ02000003">
    <property type="protein sequence ID" value="OAQ68646.1"/>
    <property type="molecule type" value="Genomic_DNA"/>
</dbReference>
<protein>
    <submittedName>
        <fullName evidence="8">FAD dependent oxidoreductase superfamily</fullName>
    </submittedName>
</protein>
<evidence type="ECO:0000256" key="2">
    <source>
        <dbReference type="ARBA" id="ARBA00006730"/>
    </source>
</evidence>
<dbReference type="GO" id="GO:0019478">
    <property type="term" value="P:D-amino acid catabolic process"/>
    <property type="evidence" value="ECO:0007669"/>
    <property type="project" value="TreeGrafter"/>
</dbReference>
<dbReference type="InterPro" id="IPR006076">
    <property type="entry name" value="FAD-dep_OxRdtase"/>
</dbReference>
<evidence type="ECO:0000256" key="6">
    <source>
        <dbReference type="SAM" id="SignalP"/>
    </source>
</evidence>
<keyword evidence="4" id="KW-0274">FAD</keyword>
<reference evidence="8 9" key="1">
    <citation type="journal article" date="2016" name="PLoS Pathog.">
        <title>Biosynthesis of antibiotic leucinostatins in bio-control fungus Purpureocillium lilacinum and their inhibition on phytophthora revealed by genome mining.</title>
        <authorList>
            <person name="Wang G."/>
            <person name="Liu Z."/>
            <person name="Lin R."/>
            <person name="Li E."/>
            <person name="Mao Z."/>
            <person name="Ling J."/>
            <person name="Yang Y."/>
            <person name="Yin W.B."/>
            <person name="Xie B."/>
        </authorList>
    </citation>
    <scope>NUCLEOTIDE SEQUENCE [LARGE SCALE GENOMIC DNA]</scope>
    <source>
        <strain evidence="8">170</strain>
    </source>
</reference>
<dbReference type="PANTHER" id="PTHR11530">
    <property type="entry name" value="D-AMINO ACID OXIDASE"/>
    <property type="match status" value="1"/>
</dbReference>
<dbReference type="PIRSF" id="PIRSF000189">
    <property type="entry name" value="D-aa_oxidase"/>
    <property type="match status" value="1"/>
</dbReference>
<keyword evidence="3" id="KW-0285">Flavoprotein</keyword>
<evidence type="ECO:0000313" key="8">
    <source>
        <dbReference type="EMBL" id="OAQ68646.1"/>
    </source>
</evidence>
<feature type="domain" description="FAD dependent oxidoreductase" evidence="7">
    <location>
        <begin position="6"/>
        <end position="351"/>
    </location>
</feature>
<evidence type="ECO:0000259" key="7">
    <source>
        <dbReference type="Pfam" id="PF01266"/>
    </source>
</evidence>